<evidence type="ECO:0000256" key="1">
    <source>
        <dbReference type="SAM" id="MobiDB-lite"/>
    </source>
</evidence>
<keyword evidence="2" id="KW-0812">Transmembrane</keyword>
<accession>A0A5B9ME49</accession>
<feature type="region of interest" description="Disordered" evidence="1">
    <location>
        <begin position="1"/>
        <end position="27"/>
    </location>
</feature>
<reference evidence="3 4" key="1">
    <citation type="submission" date="2019-02" db="EMBL/GenBank/DDBJ databases">
        <title>Planctomycetal bacteria perform biofilm scaping via a novel small molecule.</title>
        <authorList>
            <person name="Jeske O."/>
            <person name="Boedeker C."/>
            <person name="Wiegand S."/>
            <person name="Breitling P."/>
            <person name="Kallscheuer N."/>
            <person name="Jogler M."/>
            <person name="Rohde M."/>
            <person name="Petersen J."/>
            <person name="Medema M.H."/>
            <person name="Surup F."/>
            <person name="Jogler C."/>
        </authorList>
    </citation>
    <scope>NUCLEOTIDE SEQUENCE [LARGE SCALE GENOMIC DNA]</scope>
    <source>
        <strain evidence="3 4">Mal15</strain>
    </source>
</reference>
<sequence>MTTTTKPQAPPDTAPPDTSNHETPLSQKAPGSPFALVALSYLALLLLAALAFATVYWLLG</sequence>
<dbReference type="KEGG" id="smam:Mal15_22990"/>
<protein>
    <submittedName>
        <fullName evidence="3">Uncharacterized protein</fullName>
    </submittedName>
</protein>
<organism evidence="3 4">
    <name type="scientific">Stieleria maiorica</name>
    <dbReference type="NCBI Taxonomy" id="2795974"/>
    <lineage>
        <taxon>Bacteria</taxon>
        <taxon>Pseudomonadati</taxon>
        <taxon>Planctomycetota</taxon>
        <taxon>Planctomycetia</taxon>
        <taxon>Pirellulales</taxon>
        <taxon>Pirellulaceae</taxon>
        <taxon>Stieleria</taxon>
    </lineage>
</organism>
<evidence type="ECO:0000256" key="2">
    <source>
        <dbReference type="SAM" id="Phobius"/>
    </source>
</evidence>
<keyword evidence="2" id="KW-1133">Transmembrane helix</keyword>
<evidence type="ECO:0000313" key="3">
    <source>
        <dbReference type="EMBL" id="QEF98250.1"/>
    </source>
</evidence>
<dbReference type="RefSeq" id="WP_147867803.1">
    <property type="nucleotide sequence ID" value="NZ_CP036264.1"/>
</dbReference>
<dbReference type="Proteomes" id="UP000321353">
    <property type="component" value="Chromosome"/>
</dbReference>
<dbReference type="AlphaFoldDB" id="A0A5B9ME49"/>
<dbReference type="EMBL" id="CP036264">
    <property type="protein sequence ID" value="QEF98250.1"/>
    <property type="molecule type" value="Genomic_DNA"/>
</dbReference>
<keyword evidence="2" id="KW-0472">Membrane</keyword>
<proteinExistence type="predicted"/>
<keyword evidence="4" id="KW-1185">Reference proteome</keyword>
<feature type="transmembrane region" description="Helical" evidence="2">
    <location>
        <begin position="34"/>
        <end position="59"/>
    </location>
</feature>
<name>A0A5B9ME49_9BACT</name>
<gene>
    <name evidence="3" type="ORF">Mal15_22990</name>
</gene>
<evidence type="ECO:0000313" key="4">
    <source>
        <dbReference type="Proteomes" id="UP000321353"/>
    </source>
</evidence>